<dbReference type="PANTHER" id="PTHR22760">
    <property type="entry name" value="GLYCOSYLTRANSFERASE"/>
    <property type="match status" value="1"/>
</dbReference>
<dbReference type="GO" id="GO:0005789">
    <property type="term" value="C:endoplasmic reticulum membrane"/>
    <property type="evidence" value="ECO:0007669"/>
    <property type="project" value="UniProtKB-SubCell"/>
</dbReference>
<comment type="subcellular location">
    <subcellularLocation>
        <location evidence="1 12">Endoplasmic reticulum membrane</location>
        <topology evidence="1 12">Multi-pass membrane protein</topology>
    </subcellularLocation>
</comment>
<evidence type="ECO:0000256" key="12">
    <source>
        <dbReference type="RuleBase" id="RU363075"/>
    </source>
</evidence>
<feature type="transmembrane region" description="Helical" evidence="12">
    <location>
        <begin position="7"/>
        <end position="23"/>
    </location>
</feature>
<keyword evidence="4 12" id="KW-0328">Glycosyltransferase</keyword>
<sequence length="591" mass="65954">MARLTDWFLLSLIPGLILLHLYISPYTKVEESFNIQAIHDILTYGIPLKDIPDKLRAEYDHSSFPGAVPRTFVGALVVAGIARPFIWLNSQVDRQLLVRGVLGCFNALALISYARGVRRAFGRDVAVWYTLFQASQFHVIYYASRTLPNMFAFGITTLALRYLLPEPSSTVQHTHSSKRYRLALYLLTLAGIIFRSEIALLVATTTLYLWMKRPISLRYEILPAAITGLSIGLLLTIPIDSLLWQGLYKGPLWPELSAFTYNVLSGHASAWGTSPIHFYFTNALPRLLLNPLTYTLCIPLSLSLPATRPATTSLLLPQLAYIALYSLQPHKEWRFILYTIPSLTTTAAHGASYIWTHRTKSLVYQLLSLLLALSTLATFAISTFLLLPISAANYPGAHALNSLHYHHDHTDSIQLQRQQSVAVHLDNLACQTGVTRFLQRPPPKSPLIVLPGSADGKHPELRAGGQRWVYDKTEIENVEDVGSEFWDGFDYLLVEIKDGDGAGDSDERPGSWEVIDEIAGFGGMRILEPGEEFGIGAGVEEGVLRRLFGKYGDGVAEGWRAVKGIGRRYVTGGWWVEVRMVPRIRVLRRAG</sequence>
<feature type="transmembrane region" description="Helical" evidence="12">
    <location>
        <begin position="362"/>
        <end position="387"/>
    </location>
</feature>
<proteinExistence type="inferred from homology"/>
<keyword evidence="6 12" id="KW-0812">Transmembrane</keyword>
<evidence type="ECO:0000256" key="6">
    <source>
        <dbReference type="ARBA" id="ARBA00022692"/>
    </source>
</evidence>
<evidence type="ECO:0000313" key="14">
    <source>
        <dbReference type="Proteomes" id="UP000223968"/>
    </source>
</evidence>
<keyword evidence="9 12" id="KW-0472">Membrane</keyword>
<dbReference type="Proteomes" id="UP000223968">
    <property type="component" value="Unassembled WGS sequence"/>
</dbReference>
<feature type="transmembrane region" description="Helical" evidence="12">
    <location>
        <begin position="96"/>
        <end position="114"/>
    </location>
</feature>
<keyword evidence="5" id="KW-0808">Transferase</keyword>
<keyword evidence="8 12" id="KW-1133">Transmembrane helix</keyword>
<accession>A0A2B7W6T3</accession>
<dbReference type="OrthoDB" id="19039at2759"/>
<feature type="transmembrane region" description="Helical" evidence="12">
    <location>
        <begin position="184"/>
        <end position="209"/>
    </location>
</feature>
<comment type="caution">
    <text evidence="13">The sequence shown here is derived from an EMBL/GenBank/DDBJ whole genome shotgun (WGS) entry which is preliminary data.</text>
</comment>
<evidence type="ECO:0000313" key="13">
    <source>
        <dbReference type="EMBL" id="PGG95223.1"/>
    </source>
</evidence>
<protein>
    <recommendedName>
        <fullName evidence="12">Mannosyltransferase</fullName>
        <ecNumber evidence="12">2.4.1.-</ecNumber>
    </recommendedName>
</protein>
<name>A0A2B7W6T3_9EURO</name>
<evidence type="ECO:0000256" key="9">
    <source>
        <dbReference type="ARBA" id="ARBA00023136"/>
    </source>
</evidence>
<dbReference type="InterPro" id="IPR005599">
    <property type="entry name" value="GPI_mannosylTrfase"/>
</dbReference>
<organism evidence="13 14">
    <name type="scientific">Helicocarpus griseus UAMH5409</name>
    <dbReference type="NCBI Taxonomy" id="1447875"/>
    <lineage>
        <taxon>Eukaryota</taxon>
        <taxon>Fungi</taxon>
        <taxon>Dikarya</taxon>
        <taxon>Ascomycota</taxon>
        <taxon>Pezizomycotina</taxon>
        <taxon>Eurotiomycetes</taxon>
        <taxon>Eurotiomycetidae</taxon>
        <taxon>Onygenales</taxon>
        <taxon>Ajellomycetaceae</taxon>
        <taxon>Helicocarpus</taxon>
    </lineage>
</organism>
<evidence type="ECO:0000256" key="10">
    <source>
        <dbReference type="ARBA" id="ARBA00044721"/>
    </source>
</evidence>
<evidence type="ECO:0000256" key="7">
    <source>
        <dbReference type="ARBA" id="ARBA00022824"/>
    </source>
</evidence>
<dbReference type="PANTHER" id="PTHR22760:SF1">
    <property type="entry name" value="DOL-P-MAN:MAN(7)GLCNAC(2)-PP-DOL ALPHA-1,6-MANNOSYLTRANSFERASE"/>
    <property type="match status" value="1"/>
</dbReference>
<comment type="catalytic activity">
    <reaction evidence="11">
        <text>an alpha-D-Man-(1-&gt;2)-alpha-D-Man-(1-&gt;2)-alpha-D-Man-(1-&gt;3)-[alpha-D-Man-(1-&gt;2)-alpha-D-Man-(1-&gt;3)-alpha-D-Man-(1-&gt;6)]-beta-D-Man-(1-&gt;4)-beta-D-GlcNAc-(1-&gt;4)-alpha-D-GlcNAc-diphospho-di-trans,poly-cis-dolichol + a di-trans,poly-cis-dolichyl beta-D-mannosyl phosphate = an alpha-D-Man-(1-&gt;2)-alpha-D-Man-(1-&gt;2)-alpha-D-Man-(1-&gt;3)-[alpha-D-Man-(1-&gt;2)-alpha-D-Man-(1-&gt;3)-[alpha-D-Man-(1-&gt;6)]-alpha-D-Man-(1-&gt;6)]-beta-D-Man-(1-&gt;4)-beta-D-GlcNAc-(1-&gt;4)-alpha-D-GlcNAc-diphospho-di-trans,poly-cis-dolichol + a di-trans,poly-cis-dolichyl phosphate + H(+)</text>
        <dbReference type="Rhea" id="RHEA:29535"/>
        <dbReference type="Rhea" id="RHEA-COMP:19498"/>
        <dbReference type="Rhea" id="RHEA-COMP:19501"/>
        <dbReference type="Rhea" id="RHEA-COMP:19518"/>
        <dbReference type="Rhea" id="RHEA-COMP:19519"/>
        <dbReference type="ChEBI" id="CHEBI:15378"/>
        <dbReference type="ChEBI" id="CHEBI:57683"/>
        <dbReference type="ChEBI" id="CHEBI:58211"/>
        <dbReference type="ChEBI" id="CHEBI:132517"/>
        <dbReference type="ChEBI" id="CHEBI:132519"/>
        <dbReference type="EC" id="2.4.1.260"/>
    </reaction>
    <physiologicalReaction direction="left-to-right" evidence="11">
        <dbReference type="Rhea" id="RHEA:29536"/>
    </physiologicalReaction>
</comment>
<dbReference type="UniPathway" id="UPA00378"/>
<evidence type="ECO:0000256" key="4">
    <source>
        <dbReference type="ARBA" id="ARBA00022676"/>
    </source>
</evidence>
<dbReference type="AlphaFoldDB" id="A0A2B7W6T3"/>
<gene>
    <name evidence="13" type="ORF">AJ79_10181</name>
</gene>
<comment type="pathway">
    <text evidence="2">Protein modification; protein glycosylation.</text>
</comment>
<dbReference type="EMBL" id="PDNB01000376">
    <property type="protein sequence ID" value="PGG95223.1"/>
    <property type="molecule type" value="Genomic_DNA"/>
</dbReference>
<keyword evidence="14" id="KW-1185">Reference proteome</keyword>
<evidence type="ECO:0000256" key="2">
    <source>
        <dbReference type="ARBA" id="ARBA00004922"/>
    </source>
</evidence>
<evidence type="ECO:0000256" key="1">
    <source>
        <dbReference type="ARBA" id="ARBA00004477"/>
    </source>
</evidence>
<evidence type="ECO:0000256" key="3">
    <source>
        <dbReference type="ARBA" id="ARBA00007063"/>
    </source>
</evidence>
<reference evidence="13 14" key="1">
    <citation type="submission" date="2017-10" db="EMBL/GenBank/DDBJ databases">
        <title>Comparative genomics in systemic dimorphic fungi from Ajellomycetaceae.</title>
        <authorList>
            <person name="Munoz J.F."/>
            <person name="Mcewen J.G."/>
            <person name="Clay O.K."/>
            <person name="Cuomo C.A."/>
        </authorList>
    </citation>
    <scope>NUCLEOTIDE SEQUENCE [LARGE SCALE GENOMIC DNA]</scope>
    <source>
        <strain evidence="13 14">UAMH5409</strain>
    </source>
</reference>
<keyword evidence="7 12" id="KW-0256">Endoplasmic reticulum</keyword>
<evidence type="ECO:0000256" key="5">
    <source>
        <dbReference type="ARBA" id="ARBA00022679"/>
    </source>
</evidence>
<comment type="similarity">
    <text evidence="3 12">Belongs to the glycosyltransferase 22 family.</text>
</comment>
<feature type="transmembrane region" description="Helical" evidence="12">
    <location>
        <begin position="147"/>
        <end position="164"/>
    </location>
</feature>
<evidence type="ECO:0000256" key="11">
    <source>
        <dbReference type="ARBA" id="ARBA00048899"/>
    </source>
</evidence>
<feature type="transmembrane region" description="Helical" evidence="12">
    <location>
        <begin position="221"/>
        <end position="239"/>
    </location>
</feature>
<comment type="function">
    <text evidence="10">Mannosyltransferase that operates in the biosynthetic pathway of dolichol-linked oligosaccharides, the glycan precursors employed in protein asparagine (N)-glycosylation. The assembly of dolichol-linked oligosaccharides begins on the cytosolic side of the endoplasmic reticulum membrane and finishes in its lumen. The sequential addition of sugars to dolichol pyrophosphate produces dolichol-linked oligosaccharides containing fourteen sugars, including two GlcNAcs, nine mannoses and three glucoses. Once assembled, the oligosaccharide is transferred from the lipid to nascent proteins by oligosaccharyltransferases. In the lumen of the endoplasmic reticulum, adds the eighth mannose residue in an alpha-1,6 linkage onto Man(7)GlcNAc(2)-PP-dolichol to produce Man(8)GlcNAc(2)-PP-dolichol.</text>
</comment>
<dbReference type="Pfam" id="PF03901">
    <property type="entry name" value="Glyco_transf_22"/>
    <property type="match status" value="1"/>
</dbReference>
<evidence type="ECO:0000256" key="8">
    <source>
        <dbReference type="ARBA" id="ARBA00022989"/>
    </source>
</evidence>
<dbReference type="GO" id="GO:0052917">
    <property type="term" value="F:dol-P-Man:Man(7)GlcNAc(2)-PP-Dol alpha-1,6-mannosyltransferase activity"/>
    <property type="evidence" value="ECO:0007669"/>
    <property type="project" value="UniProtKB-EC"/>
</dbReference>
<dbReference type="STRING" id="1447875.A0A2B7W6T3"/>
<feature type="transmembrane region" description="Helical" evidence="12">
    <location>
        <begin position="335"/>
        <end position="356"/>
    </location>
</feature>
<dbReference type="EC" id="2.4.1.-" evidence="12"/>
<dbReference type="GO" id="GO:0006487">
    <property type="term" value="P:protein N-linked glycosylation"/>
    <property type="evidence" value="ECO:0007669"/>
    <property type="project" value="TreeGrafter"/>
</dbReference>